<dbReference type="EMBL" id="CAJOBC010019372">
    <property type="protein sequence ID" value="CAF4041568.1"/>
    <property type="molecule type" value="Genomic_DNA"/>
</dbReference>
<dbReference type="PROSITE" id="PS50262">
    <property type="entry name" value="G_PROTEIN_RECEP_F1_2"/>
    <property type="match status" value="1"/>
</dbReference>
<organism evidence="7 9">
    <name type="scientific">Didymodactylos carnosus</name>
    <dbReference type="NCBI Taxonomy" id="1234261"/>
    <lineage>
        <taxon>Eukaryota</taxon>
        <taxon>Metazoa</taxon>
        <taxon>Spiralia</taxon>
        <taxon>Gnathifera</taxon>
        <taxon>Rotifera</taxon>
        <taxon>Eurotatoria</taxon>
        <taxon>Bdelloidea</taxon>
        <taxon>Philodinida</taxon>
        <taxon>Philodinidae</taxon>
        <taxon>Didymodactylos</taxon>
    </lineage>
</organism>
<dbReference type="Proteomes" id="UP000681722">
    <property type="component" value="Unassembled WGS sequence"/>
</dbReference>
<evidence type="ECO:0000256" key="1">
    <source>
        <dbReference type="ARBA" id="ARBA00004370"/>
    </source>
</evidence>
<evidence type="ECO:0000313" key="7">
    <source>
        <dbReference type="EMBL" id="CAF1262378.1"/>
    </source>
</evidence>
<dbReference type="AlphaFoldDB" id="A0A815ATA2"/>
<gene>
    <name evidence="7" type="ORF">GPM918_LOCUS26671</name>
    <name evidence="8" type="ORF">SRO942_LOCUS26870</name>
</gene>
<evidence type="ECO:0000256" key="3">
    <source>
        <dbReference type="ARBA" id="ARBA00022989"/>
    </source>
</evidence>
<dbReference type="EMBL" id="CAJNOQ010010844">
    <property type="protein sequence ID" value="CAF1262378.1"/>
    <property type="molecule type" value="Genomic_DNA"/>
</dbReference>
<keyword evidence="2 5" id="KW-0812">Transmembrane</keyword>
<dbReference type="GO" id="GO:0016020">
    <property type="term" value="C:membrane"/>
    <property type="evidence" value="ECO:0007669"/>
    <property type="project" value="UniProtKB-SubCell"/>
</dbReference>
<evidence type="ECO:0000313" key="8">
    <source>
        <dbReference type="EMBL" id="CAF4041568.1"/>
    </source>
</evidence>
<feature type="transmembrane region" description="Helical" evidence="5">
    <location>
        <begin position="348"/>
        <end position="366"/>
    </location>
</feature>
<feature type="transmembrane region" description="Helical" evidence="5">
    <location>
        <begin position="12"/>
        <end position="33"/>
    </location>
</feature>
<dbReference type="InterPro" id="IPR017452">
    <property type="entry name" value="GPCR_Rhodpsn_7TM"/>
</dbReference>
<evidence type="ECO:0000256" key="5">
    <source>
        <dbReference type="SAM" id="Phobius"/>
    </source>
</evidence>
<evidence type="ECO:0000313" key="9">
    <source>
        <dbReference type="Proteomes" id="UP000663829"/>
    </source>
</evidence>
<evidence type="ECO:0000259" key="6">
    <source>
        <dbReference type="PROSITE" id="PS50262"/>
    </source>
</evidence>
<sequence length="519" mass="58429">MKNDWVYVAEKSVVRKLFTTSLLVLLNLFIPVLTSQASYRSIINFYFSGAAISSSMINSLYIYYIIQILRLKTLSESNCRAIYYLQTSCSVVLAYTIIAMQVNFFICLISSSNQNNQKSTTTSPYLSSGSPIDSSYNDKSSRSITHNIFTCTIKFLRRFCFCFVICLWSVSFTATIPLLYSIDSNEKNPQPVYCPGTLMTIAEEWFDESRLIQSILFYLMPFIISSLLTLISLLKLFSDCLLYCCQNYCSHHFSSRKTSKKKLISTGISKKQKDGCGCYCCRQNGTLSYYDTPPSIHYSPSMMPNLGIITNNNNTSVSIPDHQWPSPSLSPTSSTSSLSSSFCCSSTFLKFLLVLSCNVLATIYPIAMRFYLVYFSILIPLIFAVLNYSLNNLVINTNDTVSPTKTSSNTVIVPPKTMINCYTTTKVPIRAVKQLRTKSNVNENRVTSDLLQMKTISSANENANGGGEDEEENDLNNQQFLLPSSLRSSNSGTTTTTTVRRDIISIRQCHQKQYRQNLK</sequence>
<dbReference type="Proteomes" id="UP000663829">
    <property type="component" value="Unassembled WGS sequence"/>
</dbReference>
<feature type="transmembrane region" description="Helical" evidence="5">
    <location>
        <begin position="215"/>
        <end position="234"/>
    </location>
</feature>
<evidence type="ECO:0000256" key="2">
    <source>
        <dbReference type="ARBA" id="ARBA00022692"/>
    </source>
</evidence>
<keyword evidence="4 5" id="KW-0472">Membrane</keyword>
<dbReference type="Gene3D" id="1.20.1070.10">
    <property type="entry name" value="Rhodopsin 7-helix transmembrane proteins"/>
    <property type="match status" value="1"/>
</dbReference>
<keyword evidence="3 5" id="KW-1133">Transmembrane helix</keyword>
<protein>
    <recommendedName>
        <fullName evidence="6">G-protein coupled receptors family 1 profile domain-containing protein</fullName>
    </recommendedName>
</protein>
<feature type="transmembrane region" description="Helical" evidence="5">
    <location>
        <begin position="45"/>
        <end position="66"/>
    </location>
</feature>
<feature type="transmembrane region" description="Helical" evidence="5">
    <location>
        <begin position="159"/>
        <end position="180"/>
    </location>
</feature>
<accession>A0A815ATA2</accession>
<feature type="transmembrane region" description="Helical" evidence="5">
    <location>
        <begin position="372"/>
        <end position="390"/>
    </location>
</feature>
<name>A0A815ATA2_9BILA</name>
<comment type="subcellular location">
    <subcellularLocation>
        <location evidence="1">Membrane</location>
    </subcellularLocation>
</comment>
<proteinExistence type="predicted"/>
<evidence type="ECO:0000256" key="4">
    <source>
        <dbReference type="ARBA" id="ARBA00023136"/>
    </source>
</evidence>
<comment type="caution">
    <text evidence="7">The sequence shown here is derived from an EMBL/GenBank/DDBJ whole genome shotgun (WGS) entry which is preliminary data.</text>
</comment>
<dbReference type="OrthoDB" id="10048822at2759"/>
<keyword evidence="9" id="KW-1185">Reference proteome</keyword>
<feature type="domain" description="G-protein coupled receptors family 1 profile" evidence="6">
    <location>
        <begin position="20"/>
        <end position="235"/>
    </location>
</feature>
<reference evidence="7" key="1">
    <citation type="submission" date="2021-02" db="EMBL/GenBank/DDBJ databases">
        <authorList>
            <person name="Nowell W R."/>
        </authorList>
    </citation>
    <scope>NUCLEOTIDE SEQUENCE</scope>
</reference>